<keyword evidence="10" id="KW-0175">Coiled coil</keyword>
<dbReference type="PANTHER" id="PTHR11059">
    <property type="entry name" value="DNA REPAIR PROTEIN RECN"/>
    <property type="match status" value="1"/>
</dbReference>
<evidence type="ECO:0000256" key="3">
    <source>
        <dbReference type="ARBA" id="ARBA00021315"/>
    </source>
</evidence>
<proteinExistence type="inferred from homology"/>
<gene>
    <name evidence="12" type="ORF">SAMN04488101_12416</name>
</gene>
<comment type="similarity">
    <text evidence="2 9">Belongs to the RecN family.</text>
</comment>
<dbReference type="Proteomes" id="UP000192678">
    <property type="component" value="Unassembled WGS sequence"/>
</dbReference>
<evidence type="ECO:0000256" key="7">
    <source>
        <dbReference type="ARBA" id="ARBA00023204"/>
    </source>
</evidence>
<dbReference type="InterPro" id="IPR004604">
    <property type="entry name" value="DNA_recomb/repair_RecN"/>
</dbReference>
<reference evidence="12 13" key="1">
    <citation type="submission" date="2017-04" db="EMBL/GenBank/DDBJ databases">
        <authorList>
            <person name="Afonso C.L."/>
            <person name="Miller P.J."/>
            <person name="Scott M.A."/>
            <person name="Spackman E."/>
            <person name="Goraichik I."/>
            <person name="Dimitrov K.M."/>
            <person name="Suarez D.L."/>
            <person name="Swayne D.E."/>
        </authorList>
    </citation>
    <scope>NUCLEOTIDE SEQUENCE [LARGE SCALE GENOMIC DNA]</scope>
    <source>
        <strain evidence="12 13">DSM 19625</strain>
    </source>
</reference>
<protein>
    <recommendedName>
        <fullName evidence="3 9">DNA repair protein RecN</fullName>
    </recommendedName>
    <alternativeName>
        <fullName evidence="8 9">Recombination protein N</fullName>
    </alternativeName>
</protein>
<feature type="domain" description="RecF/RecN/SMC N-terminal" evidence="11">
    <location>
        <begin position="2"/>
        <end position="509"/>
    </location>
</feature>
<dbReference type="GO" id="GO:0043590">
    <property type="term" value="C:bacterial nucleoid"/>
    <property type="evidence" value="ECO:0007669"/>
    <property type="project" value="TreeGrafter"/>
</dbReference>
<accession>A0A1W2F8F8</accession>
<evidence type="ECO:0000256" key="8">
    <source>
        <dbReference type="ARBA" id="ARBA00033408"/>
    </source>
</evidence>
<dbReference type="GO" id="GO:0005524">
    <property type="term" value="F:ATP binding"/>
    <property type="evidence" value="ECO:0007669"/>
    <property type="project" value="UniProtKB-KW"/>
</dbReference>
<comment type="function">
    <text evidence="1 9">May be involved in recombinational repair of damaged DNA.</text>
</comment>
<evidence type="ECO:0000256" key="6">
    <source>
        <dbReference type="ARBA" id="ARBA00022840"/>
    </source>
</evidence>
<dbReference type="SUPFAM" id="SSF52540">
    <property type="entry name" value="P-loop containing nucleoside triphosphate hydrolases"/>
    <property type="match status" value="2"/>
</dbReference>
<evidence type="ECO:0000313" key="13">
    <source>
        <dbReference type="Proteomes" id="UP000192678"/>
    </source>
</evidence>
<evidence type="ECO:0000256" key="10">
    <source>
        <dbReference type="SAM" id="Coils"/>
    </source>
</evidence>
<evidence type="ECO:0000259" key="11">
    <source>
        <dbReference type="Pfam" id="PF02463"/>
    </source>
</evidence>
<dbReference type="EMBL" id="FWYB01000024">
    <property type="protein sequence ID" value="SMD17786.1"/>
    <property type="molecule type" value="Genomic_DNA"/>
</dbReference>
<organism evidence="12 13">
    <name type="scientific">Pedobacter nyackensis</name>
    <dbReference type="NCBI Taxonomy" id="475255"/>
    <lineage>
        <taxon>Bacteria</taxon>
        <taxon>Pseudomonadati</taxon>
        <taxon>Bacteroidota</taxon>
        <taxon>Sphingobacteriia</taxon>
        <taxon>Sphingobacteriales</taxon>
        <taxon>Sphingobacteriaceae</taxon>
        <taxon>Pedobacter</taxon>
    </lineage>
</organism>
<dbReference type="GO" id="GO:0009432">
    <property type="term" value="P:SOS response"/>
    <property type="evidence" value="ECO:0007669"/>
    <property type="project" value="TreeGrafter"/>
</dbReference>
<dbReference type="STRING" id="475255.SAMN04488101_12416"/>
<dbReference type="CDD" id="cd03241">
    <property type="entry name" value="ABC_RecN"/>
    <property type="match status" value="2"/>
</dbReference>
<dbReference type="RefSeq" id="WP_084292408.1">
    <property type="nucleotide sequence ID" value="NZ_FWYB01000024.1"/>
</dbReference>
<evidence type="ECO:0000313" key="12">
    <source>
        <dbReference type="EMBL" id="SMD17786.1"/>
    </source>
</evidence>
<evidence type="ECO:0000256" key="9">
    <source>
        <dbReference type="PIRNR" id="PIRNR003128"/>
    </source>
</evidence>
<dbReference type="PANTHER" id="PTHR11059:SF0">
    <property type="entry name" value="DNA REPAIR PROTEIN RECN"/>
    <property type="match status" value="1"/>
</dbReference>
<dbReference type="InterPro" id="IPR027417">
    <property type="entry name" value="P-loop_NTPase"/>
</dbReference>
<dbReference type="AlphaFoldDB" id="A0A1W2F8F8"/>
<dbReference type="OrthoDB" id="9806954at2"/>
<name>A0A1W2F8F8_9SPHI</name>
<evidence type="ECO:0000256" key="1">
    <source>
        <dbReference type="ARBA" id="ARBA00003618"/>
    </source>
</evidence>
<dbReference type="Gene3D" id="3.40.50.300">
    <property type="entry name" value="P-loop containing nucleotide triphosphate hydrolases"/>
    <property type="match status" value="2"/>
</dbReference>
<keyword evidence="5 9" id="KW-0227">DNA damage</keyword>
<dbReference type="GO" id="GO:0006310">
    <property type="term" value="P:DNA recombination"/>
    <property type="evidence" value="ECO:0007669"/>
    <property type="project" value="InterPro"/>
</dbReference>
<keyword evidence="4" id="KW-0547">Nucleotide-binding</keyword>
<keyword evidence="13" id="KW-1185">Reference proteome</keyword>
<dbReference type="NCBIfam" id="TIGR00634">
    <property type="entry name" value="recN"/>
    <property type="match status" value="1"/>
</dbReference>
<evidence type="ECO:0000256" key="5">
    <source>
        <dbReference type="ARBA" id="ARBA00022763"/>
    </source>
</evidence>
<dbReference type="InterPro" id="IPR003395">
    <property type="entry name" value="RecF/RecN/SMC_N"/>
</dbReference>
<dbReference type="PIRSF" id="PIRSF003128">
    <property type="entry name" value="RecN"/>
    <property type="match status" value="1"/>
</dbReference>
<sequence>MLQKLSIRNYALIDSVDLELDKGLNIITGETGAGKSIMLGALSLILGQRAETKYFFNQDKKCIIEGWFLLADKQLQSLFEENDLDFYKENTLRREISTDGKSRAFINDTPVTLTVMKQIGERLIDIHSQHATLEISDPSFQLSVVDTLADHQSLLTDYRTKFKQYKQQQQHLTELQTKANEARNKQDYEQFLFNELESANLKNDEQEKHETELQMLNNAESIKRSLLTGFNLLSEQETAVLPILKEVVGMLQGIEKFNPAYEALSDRLRSALIELKDIAAETSALEEHIVFNPSRIEEINVRLDLIYSLQQKHRVNNIEELLSIQNQISDNLANLLGSDEEIERLIKALELMHADLEKMAVKLTANRSKAILTTEASVGKVLQKVGMPNAKIKIEQSATAELNKDGKDLISLLFSANSGQPPAPVGKVASGGELSRLMLAIKSIMAKHTSLPTLIFDEIDTGISGETALRVGDVIGELEENMQVICITHLPQIAAKGDAHYFVYKNEQSERTTTGIRKLGNADRVNAIAEMLSGKTPGISAMENAKDLLGYKN</sequence>
<dbReference type="GO" id="GO:0006281">
    <property type="term" value="P:DNA repair"/>
    <property type="evidence" value="ECO:0007669"/>
    <property type="project" value="UniProtKB-KW"/>
</dbReference>
<evidence type="ECO:0000256" key="2">
    <source>
        <dbReference type="ARBA" id="ARBA00009441"/>
    </source>
</evidence>
<dbReference type="Pfam" id="PF02463">
    <property type="entry name" value="SMC_N"/>
    <property type="match status" value="1"/>
</dbReference>
<evidence type="ECO:0000256" key="4">
    <source>
        <dbReference type="ARBA" id="ARBA00022741"/>
    </source>
</evidence>
<feature type="coiled-coil region" evidence="10">
    <location>
        <begin position="165"/>
        <end position="219"/>
    </location>
</feature>
<keyword evidence="6" id="KW-0067">ATP-binding</keyword>
<keyword evidence="7 9" id="KW-0234">DNA repair</keyword>